<name>A0A0R0A8Z8_9GAMM</name>
<dbReference type="AlphaFoldDB" id="A0A0R0A8Z8"/>
<keyword evidence="7" id="KW-1185">Reference proteome</keyword>
<comment type="caution">
    <text evidence="6">The sequence shown here is derived from an EMBL/GenBank/DDBJ whole genome shotgun (WGS) entry which is preliminary data.</text>
</comment>
<feature type="transmembrane region" description="Helical" evidence="5">
    <location>
        <begin position="6"/>
        <end position="25"/>
    </location>
</feature>
<proteinExistence type="predicted"/>
<evidence type="ECO:0000256" key="2">
    <source>
        <dbReference type="ARBA" id="ARBA00022692"/>
    </source>
</evidence>
<dbReference type="InterPro" id="IPR001129">
    <property type="entry name" value="Membr-assoc_MAPEG"/>
</dbReference>
<dbReference type="GO" id="GO:0004602">
    <property type="term" value="F:glutathione peroxidase activity"/>
    <property type="evidence" value="ECO:0007669"/>
    <property type="project" value="TreeGrafter"/>
</dbReference>
<dbReference type="GO" id="GO:0004364">
    <property type="term" value="F:glutathione transferase activity"/>
    <property type="evidence" value="ECO:0007669"/>
    <property type="project" value="TreeGrafter"/>
</dbReference>
<protein>
    <recommendedName>
        <fullName evidence="8">MAPEG family protein</fullName>
    </recommendedName>
</protein>
<dbReference type="RefSeq" id="WP_057506175.1">
    <property type="nucleotide sequence ID" value="NZ_LLXS01000026.1"/>
</dbReference>
<dbReference type="PANTHER" id="PTHR10250">
    <property type="entry name" value="MICROSOMAL GLUTATHIONE S-TRANSFERASE"/>
    <property type="match status" value="1"/>
</dbReference>
<keyword evidence="4 5" id="KW-0472">Membrane</keyword>
<dbReference type="PANTHER" id="PTHR10250:SF15">
    <property type="entry name" value="MICROSOMAL GLUTATHIONE S-TRANSFERASE-RELATED"/>
    <property type="match status" value="1"/>
</dbReference>
<dbReference type="SUPFAM" id="SSF161084">
    <property type="entry name" value="MAPEG domain-like"/>
    <property type="match status" value="1"/>
</dbReference>
<dbReference type="EMBL" id="LLXS01000026">
    <property type="protein sequence ID" value="KRG41478.1"/>
    <property type="molecule type" value="Genomic_DNA"/>
</dbReference>
<accession>A0A0R0A8Z8</accession>
<dbReference type="Pfam" id="PF01124">
    <property type="entry name" value="MAPEG"/>
    <property type="match status" value="1"/>
</dbReference>
<evidence type="ECO:0000256" key="4">
    <source>
        <dbReference type="ARBA" id="ARBA00023136"/>
    </source>
</evidence>
<dbReference type="GO" id="GO:0016020">
    <property type="term" value="C:membrane"/>
    <property type="evidence" value="ECO:0007669"/>
    <property type="project" value="UniProtKB-SubCell"/>
</dbReference>
<dbReference type="Proteomes" id="UP000050836">
    <property type="component" value="Unassembled WGS sequence"/>
</dbReference>
<comment type="subcellular location">
    <subcellularLocation>
        <location evidence="1">Membrane</location>
        <topology evidence="1">Multi-pass membrane protein</topology>
    </subcellularLocation>
</comment>
<evidence type="ECO:0000256" key="5">
    <source>
        <dbReference type="SAM" id="Phobius"/>
    </source>
</evidence>
<dbReference type="InterPro" id="IPR023352">
    <property type="entry name" value="MAPEG-like_dom_sf"/>
</dbReference>
<keyword evidence="2 5" id="KW-0812">Transmembrane</keyword>
<sequence length="148" mass="16032">MHYVELVAMLVVLQYLFFIVLVGRARGITGLKAPAVSGHEGFERIYRVQMNTLELMVALLPALFVAARYWPASWVAALGAVYLIGRFLYWRAYVKAPSARALGFGLSMLPVLALLLMALAGAVLGKNLVEIRAAAGQADAALDADPTR</sequence>
<feature type="transmembrane region" description="Helical" evidence="5">
    <location>
        <begin position="101"/>
        <end position="124"/>
    </location>
</feature>
<evidence type="ECO:0000256" key="3">
    <source>
        <dbReference type="ARBA" id="ARBA00022989"/>
    </source>
</evidence>
<gene>
    <name evidence="6" type="ORF">ARC78_11055</name>
</gene>
<organism evidence="6 7">
    <name type="scientific">Stenotrophomonas pictorum JCM 9942</name>
    <dbReference type="NCBI Taxonomy" id="1236960"/>
    <lineage>
        <taxon>Bacteria</taxon>
        <taxon>Pseudomonadati</taxon>
        <taxon>Pseudomonadota</taxon>
        <taxon>Gammaproteobacteria</taxon>
        <taxon>Lysobacterales</taxon>
        <taxon>Lysobacteraceae</taxon>
        <taxon>Stenotrophomonas</taxon>
    </lineage>
</organism>
<reference evidence="6 7" key="1">
    <citation type="submission" date="2015-10" db="EMBL/GenBank/DDBJ databases">
        <title>Genome sequencing and analysis of members of genus Stenotrophomonas.</title>
        <authorList>
            <person name="Patil P.P."/>
            <person name="Midha S."/>
            <person name="Patil P.B."/>
        </authorList>
    </citation>
    <scope>NUCLEOTIDE SEQUENCE [LARGE SCALE GENOMIC DNA]</scope>
    <source>
        <strain evidence="6 7">JCM 9942</strain>
    </source>
</reference>
<evidence type="ECO:0000313" key="7">
    <source>
        <dbReference type="Proteomes" id="UP000050836"/>
    </source>
</evidence>
<evidence type="ECO:0008006" key="8">
    <source>
        <dbReference type="Google" id="ProtNLM"/>
    </source>
</evidence>
<evidence type="ECO:0000313" key="6">
    <source>
        <dbReference type="EMBL" id="KRG41478.1"/>
    </source>
</evidence>
<dbReference type="GO" id="GO:0006691">
    <property type="term" value="P:leukotriene metabolic process"/>
    <property type="evidence" value="ECO:0007669"/>
    <property type="project" value="UniProtKB-ARBA"/>
</dbReference>
<dbReference type="InterPro" id="IPR050997">
    <property type="entry name" value="MAPEG"/>
</dbReference>
<evidence type="ECO:0000256" key="1">
    <source>
        <dbReference type="ARBA" id="ARBA00004141"/>
    </source>
</evidence>
<feature type="transmembrane region" description="Helical" evidence="5">
    <location>
        <begin position="72"/>
        <end position="89"/>
    </location>
</feature>
<dbReference type="Gene3D" id="1.20.120.550">
    <property type="entry name" value="Membrane associated eicosanoid/glutathione metabolism-like domain"/>
    <property type="match status" value="1"/>
</dbReference>
<keyword evidence="3 5" id="KW-1133">Transmembrane helix</keyword>